<dbReference type="Proteomes" id="UP001322277">
    <property type="component" value="Chromosome 1"/>
</dbReference>
<keyword evidence="1" id="KW-0812">Transmembrane</keyword>
<reference evidence="3" key="1">
    <citation type="journal article" date="2023" name="bioRxiv">
        <title>Complete genome of the Medicago anthracnose fungus, Colletotrichum destructivum, reveals a mini-chromosome-like region within a core chromosome.</title>
        <authorList>
            <person name="Lapalu N."/>
            <person name="Simon A."/>
            <person name="Lu A."/>
            <person name="Plaumann P.-L."/>
            <person name="Amselem J."/>
            <person name="Pigne S."/>
            <person name="Auger A."/>
            <person name="Koch C."/>
            <person name="Dallery J.-F."/>
            <person name="O'Connell R.J."/>
        </authorList>
    </citation>
    <scope>NUCLEOTIDE SEQUENCE [LARGE SCALE GENOMIC DNA]</scope>
    <source>
        <strain evidence="3">CBS 520.97</strain>
    </source>
</reference>
<feature type="transmembrane region" description="Helical" evidence="1">
    <location>
        <begin position="62"/>
        <end position="84"/>
    </location>
</feature>
<organism evidence="2 3">
    <name type="scientific">Colletotrichum destructivum</name>
    <dbReference type="NCBI Taxonomy" id="34406"/>
    <lineage>
        <taxon>Eukaryota</taxon>
        <taxon>Fungi</taxon>
        <taxon>Dikarya</taxon>
        <taxon>Ascomycota</taxon>
        <taxon>Pezizomycotina</taxon>
        <taxon>Sordariomycetes</taxon>
        <taxon>Hypocreomycetidae</taxon>
        <taxon>Glomerellales</taxon>
        <taxon>Glomerellaceae</taxon>
        <taxon>Colletotrichum</taxon>
        <taxon>Colletotrichum destructivum species complex</taxon>
    </lineage>
</organism>
<proteinExistence type="predicted"/>
<evidence type="ECO:0000256" key="1">
    <source>
        <dbReference type="SAM" id="Phobius"/>
    </source>
</evidence>
<dbReference type="AlphaFoldDB" id="A0AAX4I0U0"/>
<dbReference type="EMBL" id="CP137305">
    <property type="protein sequence ID" value="WQF77014.1"/>
    <property type="molecule type" value="Genomic_DNA"/>
</dbReference>
<name>A0AAX4I0U0_9PEZI</name>
<dbReference type="KEGG" id="cdet:87938531"/>
<evidence type="ECO:0000313" key="3">
    <source>
        <dbReference type="Proteomes" id="UP001322277"/>
    </source>
</evidence>
<sequence>MTSPTETKILVSSHEIAESDRLKSLYPTVILASAVSGSATMIMLLGRSATTASVLNDVSTCLLVSSVITAVFTAMITIMLSFEFQSSHEPTRMRRAMAWVPIFFFDFMLFELVIGLVFWFTAGHAWQYAALLGLVTGSLFMVTAAVAVWMTVKASPLSCLGKRMETESKG</sequence>
<gene>
    <name evidence="2" type="ORF">CDEST_02028</name>
</gene>
<keyword evidence="1" id="KW-1133">Transmembrane helix</keyword>
<feature type="transmembrane region" description="Helical" evidence="1">
    <location>
        <begin position="126"/>
        <end position="152"/>
    </location>
</feature>
<dbReference type="RefSeq" id="XP_062774238.1">
    <property type="nucleotide sequence ID" value="XM_062918187.1"/>
</dbReference>
<feature type="transmembrane region" description="Helical" evidence="1">
    <location>
        <begin position="96"/>
        <end position="120"/>
    </location>
</feature>
<protein>
    <recommendedName>
        <fullName evidence="4">MARVEL domain-containing protein</fullName>
    </recommendedName>
</protein>
<accession>A0AAX4I0U0</accession>
<evidence type="ECO:0008006" key="4">
    <source>
        <dbReference type="Google" id="ProtNLM"/>
    </source>
</evidence>
<dbReference type="GeneID" id="87938531"/>
<keyword evidence="1" id="KW-0472">Membrane</keyword>
<evidence type="ECO:0000313" key="2">
    <source>
        <dbReference type="EMBL" id="WQF77014.1"/>
    </source>
</evidence>
<keyword evidence="3" id="KW-1185">Reference proteome</keyword>
<feature type="transmembrane region" description="Helical" evidence="1">
    <location>
        <begin position="29"/>
        <end position="50"/>
    </location>
</feature>